<dbReference type="GO" id="GO:0003676">
    <property type="term" value="F:nucleic acid binding"/>
    <property type="evidence" value="ECO:0007669"/>
    <property type="project" value="InterPro"/>
</dbReference>
<dbReference type="Gene3D" id="3.30.420.10">
    <property type="entry name" value="Ribonuclease H-like superfamily/Ribonuclease H"/>
    <property type="match status" value="1"/>
</dbReference>
<dbReference type="EMBL" id="QGNW01000153">
    <property type="protein sequence ID" value="RVW90670.1"/>
    <property type="molecule type" value="Genomic_DNA"/>
</dbReference>
<organism evidence="2 3">
    <name type="scientific">Vitis vinifera</name>
    <name type="common">Grape</name>
    <dbReference type="NCBI Taxonomy" id="29760"/>
    <lineage>
        <taxon>Eukaryota</taxon>
        <taxon>Viridiplantae</taxon>
        <taxon>Streptophyta</taxon>
        <taxon>Embryophyta</taxon>
        <taxon>Tracheophyta</taxon>
        <taxon>Spermatophyta</taxon>
        <taxon>Magnoliopsida</taxon>
        <taxon>eudicotyledons</taxon>
        <taxon>Gunneridae</taxon>
        <taxon>Pentapetalae</taxon>
        <taxon>rosids</taxon>
        <taxon>Vitales</taxon>
        <taxon>Vitaceae</taxon>
        <taxon>Viteae</taxon>
        <taxon>Vitis</taxon>
    </lineage>
</organism>
<protein>
    <recommendedName>
        <fullName evidence="1">RNase H type-1 domain-containing protein</fullName>
    </recommendedName>
</protein>
<dbReference type="InterPro" id="IPR002156">
    <property type="entry name" value="RNaseH_domain"/>
</dbReference>
<dbReference type="InterPro" id="IPR012337">
    <property type="entry name" value="RNaseH-like_sf"/>
</dbReference>
<evidence type="ECO:0000259" key="1">
    <source>
        <dbReference type="Pfam" id="PF13456"/>
    </source>
</evidence>
<dbReference type="PANTHER" id="PTHR48475">
    <property type="entry name" value="RIBONUCLEASE H"/>
    <property type="match status" value="1"/>
</dbReference>
<dbReference type="InterPro" id="IPR036397">
    <property type="entry name" value="RNaseH_sf"/>
</dbReference>
<feature type="domain" description="RNase H type-1" evidence="1">
    <location>
        <begin position="78"/>
        <end position="151"/>
    </location>
</feature>
<sequence length="218" mass="24700">MFLLGLHYTGLNYPGGLVKWVTELSEFDLWNLPYLSLKVQVLEDFIIEWLDSEDRSDQKTMEWWILYVDGASHGVEMGIRLVLQSPTGEHLEQAVWLGFHTSNNEVEYDALFVGISLALSIQASHLDIQSDSQLVESVLITSLPQANEQAEVTNKSRLDALRKRLQGAGGHWVEELPGVVWAYQTMPRCPTEETHFSLAYDMKVVISTEVGMPTFRTT</sequence>
<accession>A0A438I208</accession>
<reference evidence="2 3" key="1">
    <citation type="journal article" date="2018" name="PLoS Genet.">
        <title>Population sequencing reveals clonal diversity and ancestral inbreeding in the grapevine cultivar Chardonnay.</title>
        <authorList>
            <person name="Roach M.J."/>
            <person name="Johnson D.L."/>
            <person name="Bohlmann J."/>
            <person name="van Vuuren H.J."/>
            <person name="Jones S.J."/>
            <person name="Pretorius I.S."/>
            <person name="Schmidt S.A."/>
            <person name="Borneman A.R."/>
        </authorList>
    </citation>
    <scope>NUCLEOTIDE SEQUENCE [LARGE SCALE GENOMIC DNA]</scope>
    <source>
        <strain evidence="3">cv. Chardonnay</strain>
        <tissue evidence="2">Leaf</tissue>
    </source>
</reference>
<name>A0A438I208_VITVI</name>
<dbReference type="AlphaFoldDB" id="A0A438I208"/>
<dbReference type="SUPFAM" id="SSF53098">
    <property type="entry name" value="Ribonuclease H-like"/>
    <property type="match status" value="1"/>
</dbReference>
<dbReference type="Proteomes" id="UP000288805">
    <property type="component" value="Unassembled WGS sequence"/>
</dbReference>
<dbReference type="PANTHER" id="PTHR48475:SF1">
    <property type="entry name" value="RNASE H TYPE-1 DOMAIN-CONTAINING PROTEIN"/>
    <property type="match status" value="1"/>
</dbReference>
<evidence type="ECO:0000313" key="3">
    <source>
        <dbReference type="Proteomes" id="UP000288805"/>
    </source>
</evidence>
<evidence type="ECO:0000313" key="2">
    <source>
        <dbReference type="EMBL" id="RVW90670.1"/>
    </source>
</evidence>
<gene>
    <name evidence="2" type="ORF">CK203_038821</name>
</gene>
<dbReference type="GO" id="GO:0004523">
    <property type="term" value="F:RNA-DNA hybrid ribonuclease activity"/>
    <property type="evidence" value="ECO:0007669"/>
    <property type="project" value="InterPro"/>
</dbReference>
<comment type="caution">
    <text evidence="2">The sequence shown here is derived from an EMBL/GenBank/DDBJ whole genome shotgun (WGS) entry which is preliminary data.</text>
</comment>
<proteinExistence type="predicted"/>
<dbReference type="Pfam" id="PF13456">
    <property type="entry name" value="RVT_3"/>
    <property type="match status" value="1"/>
</dbReference>